<dbReference type="Gene3D" id="1.10.630.10">
    <property type="entry name" value="Cytochrome P450"/>
    <property type="match status" value="1"/>
</dbReference>
<evidence type="ECO:0000256" key="4">
    <source>
        <dbReference type="ARBA" id="ARBA00022723"/>
    </source>
</evidence>
<dbReference type="SUPFAM" id="SSF48264">
    <property type="entry name" value="Cytochrome P450"/>
    <property type="match status" value="1"/>
</dbReference>
<dbReference type="GO" id="GO:0005506">
    <property type="term" value="F:iron ion binding"/>
    <property type="evidence" value="ECO:0007669"/>
    <property type="project" value="InterPro"/>
</dbReference>
<keyword evidence="8" id="KW-1133">Transmembrane helix</keyword>
<protein>
    <recommendedName>
        <fullName evidence="11">Cytochrome P450</fullName>
    </recommendedName>
</protein>
<evidence type="ECO:0000313" key="9">
    <source>
        <dbReference type="EMBL" id="CEJ61687.1"/>
    </source>
</evidence>
<reference evidence="10" key="1">
    <citation type="journal article" date="2015" name="Genome Announc.">
        <title>Draft genome sequence of the fungus Penicillium brasilianum MG11.</title>
        <authorList>
            <person name="Horn F."/>
            <person name="Linde J."/>
            <person name="Mattern D.J."/>
            <person name="Walther G."/>
            <person name="Guthke R."/>
            <person name="Brakhage A.A."/>
            <person name="Valiante V."/>
        </authorList>
    </citation>
    <scope>NUCLEOTIDE SEQUENCE [LARGE SCALE GENOMIC DNA]</scope>
    <source>
        <strain evidence="10">MG11</strain>
    </source>
</reference>
<comment type="cofactor">
    <cofactor evidence="1">
        <name>heme</name>
        <dbReference type="ChEBI" id="CHEBI:30413"/>
    </cofactor>
</comment>
<evidence type="ECO:0000256" key="8">
    <source>
        <dbReference type="SAM" id="Phobius"/>
    </source>
</evidence>
<name>A0A0F7U2X6_PENBI</name>
<dbReference type="InterPro" id="IPR047146">
    <property type="entry name" value="Cyt_P450_E_CYP52_fungi"/>
</dbReference>
<keyword evidence="5" id="KW-0560">Oxidoreductase</keyword>
<dbReference type="PANTHER" id="PTHR24287:SF1">
    <property type="entry name" value="P450, PUTATIVE (EUROFUNG)-RELATED"/>
    <property type="match status" value="1"/>
</dbReference>
<dbReference type="AlphaFoldDB" id="A0A0F7U2X6"/>
<evidence type="ECO:0000256" key="6">
    <source>
        <dbReference type="ARBA" id="ARBA00023004"/>
    </source>
</evidence>
<dbReference type="PANTHER" id="PTHR24287">
    <property type="entry name" value="P450, PUTATIVE (EUROFUNG)-RELATED"/>
    <property type="match status" value="1"/>
</dbReference>
<keyword evidence="3" id="KW-0349">Heme</keyword>
<evidence type="ECO:0000256" key="3">
    <source>
        <dbReference type="ARBA" id="ARBA00022617"/>
    </source>
</evidence>
<dbReference type="STRING" id="104259.A0A0F7U2X6"/>
<accession>A0A0F7U2X6</accession>
<evidence type="ECO:0000256" key="7">
    <source>
        <dbReference type="ARBA" id="ARBA00023033"/>
    </source>
</evidence>
<keyword evidence="4" id="KW-0479">Metal-binding</keyword>
<evidence type="ECO:0000256" key="1">
    <source>
        <dbReference type="ARBA" id="ARBA00001971"/>
    </source>
</evidence>
<dbReference type="GO" id="GO:0020037">
    <property type="term" value="F:heme binding"/>
    <property type="evidence" value="ECO:0007669"/>
    <property type="project" value="InterPro"/>
</dbReference>
<evidence type="ECO:0000256" key="2">
    <source>
        <dbReference type="ARBA" id="ARBA00010617"/>
    </source>
</evidence>
<evidence type="ECO:0000256" key="5">
    <source>
        <dbReference type="ARBA" id="ARBA00023002"/>
    </source>
</evidence>
<keyword evidence="8" id="KW-0812">Transmembrane</keyword>
<keyword evidence="7" id="KW-0503">Monooxygenase</keyword>
<dbReference type="EMBL" id="CDHK01000011">
    <property type="protein sequence ID" value="CEJ61687.1"/>
    <property type="molecule type" value="Genomic_DNA"/>
</dbReference>
<dbReference type="Proteomes" id="UP000042958">
    <property type="component" value="Unassembled WGS sequence"/>
</dbReference>
<comment type="similarity">
    <text evidence="2">Belongs to the cytochrome P450 family.</text>
</comment>
<feature type="transmembrane region" description="Helical" evidence="8">
    <location>
        <begin position="6"/>
        <end position="26"/>
    </location>
</feature>
<organism evidence="9 10">
    <name type="scientific">Penicillium brasilianum</name>
    <dbReference type="NCBI Taxonomy" id="104259"/>
    <lineage>
        <taxon>Eukaryota</taxon>
        <taxon>Fungi</taxon>
        <taxon>Dikarya</taxon>
        <taxon>Ascomycota</taxon>
        <taxon>Pezizomycotina</taxon>
        <taxon>Eurotiomycetes</taxon>
        <taxon>Eurotiomycetidae</taxon>
        <taxon>Eurotiales</taxon>
        <taxon>Aspergillaceae</taxon>
        <taxon>Penicillium</taxon>
    </lineage>
</organism>
<evidence type="ECO:0008006" key="11">
    <source>
        <dbReference type="Google" id="ProtNLM"/>
    </source>
</evidence>
<keyword evidence="6" id="KW-0408">Iron</keyword>
<proteinExistence type="inferred from homology"/>
<dbReference type="InterPro" id="IPR036396">
    <property type="entry name" value="Cyt_P450_sf"/>
</dbReference>
<keyword evidence="10" id="KW-1185">Reference proteome</keyword>
<gene>
    <name evidence="9" type="ORF">PMG11_10211</name>
</gene>
<evidence type="ECO:0000313" key="10">
    <source>
        <dbReference type="Proteomes" id="UP000042958"/>
    </source>
</evidence>
<dbReference type="OrthoDB" id="1470350at2759"/>
<dbReference type="GO" id="GO:0016705">
    <property type="term" value="F:oxidoreductase activity, acting on paired donors, with incorporation or reduction of molecular oxygen"/>
    <property type="evidence" value="ECO:0007669"/>
    <property type="project" value="InterPro"/>
</dbReference>
<dbReference type="GO" id="GO:0004497">
    <property type="term" value="F:monooxygenase activity"/>
    <property type="evidence" value="ECO:0007669"/>
    <property type="project" value="UniProtKB-KW"/>
</dbReference>
<keyword evidence="8" id="KW-0472">Membrane</keyword>
<sequence length="193" mass="22561">MISLQQLSFSIALEAVFLIYVARWVLTSLMHSRRARQMGCKPAFIRPSRLPLGIDLVKRYMDTMEEQILQNDDLVLYEELDQRPTWNQNLLGTWHHITSDPKNVQAMLATQFKDFELGPFRRNMFNPVIGKGIFTTDGPDWQHSRSLLRPQFTRGQVANLRLEEQHFQHLLNRLPIQSDSWTDTVDLAPLFLI</sequence>